<organism evidence="2 3">
    <name type="scientific">Sinorhizobium americanum</name>
    <dbReference type="NCBI Taxonomy" id="194963"/>
    <lineage>
        <taxon>Bacteria</taxon>
        <taxon>Pseudomonadati</taxon>
        <taxon>Pseudomonadota</taxon>
        <taxon>Alphaproteobacteria</taxon>
        <taxon>Hyphomicrobiales</taxon>
        <taxon>Rhizobiaceae</taxon>
        <taxon>Sinorhizobium/Ensifer group</taxon>
        <taxon>Sinorhizobium</taxon>
    </lineage>
</organism>
<evidence type="ECO:0000313" key="2">
    <source>
        <dbReference type="EMBL" id="APG92100.1"/>
    </source>
</evidence>
<feature type="region of interest" description="Disordered" evidence="1">
    <location>
        <begin position="13"/>
        <end position="57"/>
    </location>
</feature>
<protein>
    <submittedName>
        <fullName evidence="2">Uncharacterized protein</fullName>
    </submittedName>
</protein>
<evidence type="ECO:0000256" key="1">
    <source>
        <dbReference type="SAM" id="MobiDB-lite"/>
    </source>
</evidence>
<proteinExistence type="predicted"/>
<keyword evidence="3" id="KW-1185">Reference proteome</keyword>
<reference evidence="2 3" key="1">
    <citation type="submission" date="2015-10" db="EMBL/GenBank/DDBJ databases">
        <title>Genomic differences between typical nodule nitrogen-fixing rhizobial strains and those coming from bean seeds.</title>
        <authorList>
            <person name="Peralta H."/>
            <person name="Aguilar-Vera A."/>
            <person name="Diaz R."/>
            <person name="Mora Y."/>
            <person name="Martinez-Batallar G."/>
            <person name="Salazar E."/>
            <person name="Vargas-Lagunas C."/>
            <person name="Encarnacion S."/>
            <person name="Girard L."/>
            <person name="Mora J."/>
        </authorList>
    </citation>
    <scope>NUCLEOTIDE SEQUENCE [LARGE SCALE GENOMIC DNA]</scope>
    <source>
        <strain evidence="2 3">CFNEI 73</strain>
    </source>
</reference>
<gene>
    <name evidence="2" type="ORF">SAMCFNEI73_Ch2827</name>
</gene>
<dbReference type="STRING" id="194963.SAMCFNEI73_Ch2827"/>
<dbReference type="KEGG" id="same:SAMCFNEI73_Ch2827"/>
<sequence length="57" mass="6277">MLFPACSARYRDPRTRKCPTQGLKPQAPAGRDLLKEVSSTKTGSSLHPLSSQTFRAM</sequence>
<dbReference type="AlphaFoldDB" id="A0A1L3LPT1"/>
<dbReference type="EMBL" id="CP013107">
    <property type="protein sequence ID" value="APG92100.1"/>
    <property type="molecule type" value="Genomic_DNA"/>
</dbReference>
<feature type="compositionally biased region" description="Polar residues" evidence="1">
    <location>
        <begin position="37"/>
        <end position="57"/>
    </location>
</feature>
<evidence type="ECO:0000313" key="3">
    <source>
        <dbReference type="Proteomes" id="UP000182306"/>
    </source>
</evidence>
<name>A0A1L3LPT1_9HYPH</name>
<dbReference type="Proteomes" id="UP000182306">
    <property type="component" value="Chromosome"/>
</dbReference>
<accession>A0A1L3LPT1</accession>